<proteinExistence type="predicted"/>
<keyword evidence="2" id="KW-1185">Reference proteome</keyword>
<dbReference type="RefSeq" id="WP_253528097.1">
    <property type="nucleotide sequence ID" value="NZ_JAMZEL010000004.1"/>
</dbReference>
<gene>
    <name evidence="1" type="ORF">NCI00_12785</name>
</gene>
<dbReference type="CDD" id="cd09620">
    <property type="entry name" value="CBM9_like_3"/>
    <property type="match status" value="1"/>
</dbReference>
<dbReference type="Proteomes" id="UP001204772">
    <property type="component" value="Unassembled WGS sequence"/>
</dbReference>
<organism evidence="1 2">
    <name type="scientific">Runella salmonicolor</name>
    <dbReference type="NCBI Taxonomy" id="2950278"/>
    <lineage>
        <taxon>Bacteria</taxon>
        <taxon>Pseudomonadati</taxon>
        <taxon>Bacteroidota</taxon>
        <taxon>Cytophagia</taxon>
        <taxon>Cytophagales</taxon>
        <taxon>Spirosomataceae</taxon>
        <taxon>Runella</taxon>
    </lineage>
</organism>
<accession>A0ABT1FRR1</accession>
<evidence type="ECO:0000313" key="2">
    <source>
        <dbReference type="Proteomes" id="UP001204772"/>
    </source>
</evidence>
<dbReference type="EMBL" id="JAMZEL010000004">
    <property type="protein sequence ID" value="MCP1383313.1"/>
    <property type="molecule type" value="Genomic_DNA"/>
</dbReference>
<name>A0ABT1FRR1_9BACT</name>
<evidence type="ECO:0000313" key="1">
    <source>
        <dbReference type="EMBL" id="MCP1383313.1"/>
    </source>
</evidence>
<sequence>MHSAVPEIHLAKGQSTTLSQNHFRHATDGKEAPQSTLVKLSFDDEYLSVDFQCLQNPFWSQNTYTKHNTEMWNQEVFELFIAEGSATPTQYLELEINPNNALFVGWIDNPTKETPQKLTFVPYEKAGIKHEVKANGDTWSGKMQIPWVLLGGKKDTYRLNFYRIVSLQPHPNTDWKCTPADCDFTCWSPSMSGATPRFHRPDAFGILHLK</sequence>
<comment type="caution">
    <text evidence="1">The sequence shown here is derived from an EMBL/GenBank/DDBJ whole genome shotgun (WGS) entry which is preliminary data.</text>
</comment>
<reference evidence="1 2" key="1">
    <citation type="submission" date="2022-06" db="EMBL/GenBank/DDBJ databases">
        <title>Runella sp. S5 genome sequencing.</title>
        <authorList>
            <person name="Park S."/>
        </authorList>
    </citation>
    <scope>NUCLEOTIDE SEQUENCE [LARGE SCALE GENOMIC DNA]</scope>
    <source>
        <strain evidence="1 2">S5</strain>
    </source>
</reference>
<dbReference type="Gene3D" id="2.60.40.1190">
    <property type="match status" value="1"/>
</dbReference>
<dbReference type="SUPFAM" id="SSF49344">
    <property type="entry name" value="CBD9-like"/>
    <property type="match status" value="1"/>
</dbReference>
<protein>
    <submittedName>
        <fullName evidence="1">Carbohydrate-binding family 9-like protein</fullName>
    </submittedName>
</protein>